<dbReference type="Gene3D" id="3.40.50.1980">
    <property type="entry name" value="Nitrogenase molybdenum iron protein domain"/>
    <property type="match status" value="2"/>
</dbReference>
<dbReference type="InterPro" id="IPR006127">
    <property type="entry name" value="ZnuA-like"/>
</dbReference>
<keyword evidence="3" id="KW-0479">Metal-binding</keyword>
<reference evidence="8" key="1">
    <citation type="journal article" date="2013" name="Proc. Natl. Acad. Sci. U.S.A.">
        <title>Improving the coverage of the cyanobacterial phylum using diversity-driven genome sequencing.</title>
        <authorList>
            <person name="Shih P.M."/>
            <person name="Wu D."/>
            <person name="Latifi A."/>
            <person name="Axen S.D."/>
            <person name="Fewer D.P."/>
            <person name="Talla E."/>
            <person name="Calteau A."/>
            <person name="Cai F."/>
            <person name="Tandeau de Marsac N."/>
            <person name="Rippka R."/>
            <person name="Herdman M."/>
            <person name="Sivonen K."/>
            <person name="Coursin T."/>
            <person name="Laurent T."/>
            <person name="Goodwin L."/>
            <person name="Nolan M."/>
            <person name="Davenport K.W."/>
            <person name="Han C.S."/>
            <person name="Rubin E.M."/>
            <person name="Eisen J.A."/>
            <person name="Woyke T."/>
            <person name="Gugger M."/>
            <person name="Kerfeld C.A."/>
        </authorList>
    </citation>
    <scope>NUCLEOTIDE SEQUENCE [LARGE SCALE GENOMIC DNA]</scope>
    <source>
        <strain evidence="8">ATCC 29140 / PCC 7202</strain>
    </source>
</reference>
<dbReference type="GO" id="GO:0030001">
    <property type="term" value="P:metal ion transport"/>
    <property type="evidence" value="ECO:0007669"/>
    <property type="project" value="InterPro"/>
</dbReference>
<dbReference type="AlphaFoldDB" id="K9YJA7"/>
<evidence type="ECO:0000313" key="7">
    <source>
        <dbReference type="EMBL" id="AFZ46490.1"/>
    </source>
</evidence>
<dbReference type="Pfam" id="PF01297">
    <property type="entry name" value="ZnuA"/>
    <property type="match status" value="1"/>
</dbReference>
<dbReference type="PRINTS" id="PR00690">
    <property type="entry name" value="ADHESNFAMILY"/>
</dbReference>
<keyword evidence="4 6" id="KW-0732">Signal</keyword>
<dbReference type="InterPro" id="IPR050492">
    <property type="entry name" value="Bact_metal-bind_prot9"/>
</dbReference>
<dbReference type="SUPFAM" id="SSF53807">
    <property type="entry name" value="Helical backbone' metal receptor"/>
    <property type="match status" value="1"/>
</dbReference>
<name>K9YJA7_CYASC</name>
<dbReference type="eggNOG" id="COG0803">
    <property type="taxonomic scope" value="Bacteria"/>
</dbReference>
<proteinExistence type="inferred from homology"/>
<evidence type="ECO:0000256" key="3">
    <source>
        <dbReference type="ARBA" id="ARBA00022723"/>
    </source>
</evidence>
<evidence type="ECO:0000256" key="1">
    <source>
        <dbReference type="ARBA" id="ARBA00004196"/>
    </source>
</evidence>
<keyword evidence="2 5" id="KW-0813">Transport</keyword>
<dbReference type="InterPro" id="IPR006129">
    <property type="entry name" value="AdhesinB"/>
</dbReference>
<dbReference type="KEGG" id="csn:Cyast_0511"/>
<dbReference type="GO" id="GO:0046872">
    <property type="term" value="F:metal ion binding"/>
    <property type="evidence" value="ECO:0007669"/>
    <property type="project" value="UniProtKB-KW"/>
</dbReference>
<dbReference type="BioCyc" id="CSTA292563:G1353-515-MONOMER"/>
<dbReference type="PROSITE" id="PS51257">
    <property type="entry name" value="PROKAR_LIPOPROTEIN"/>
    <property type="match status" value="1"/>
</dbReference>
<dbReference type="PATRIC" id="fig|292563.3.peg.532"/>
<dbReference type="InterPro" id="IPR006128">
    <property type="entry name" value="Lipoprotein_PsaA-like"/>
</dbReference>
<organism evidence="7 8">
    <name type="scientific">Cyanobacterium stanieri (strain ATCC 29140 / PCC 7202)</name>
    <dbReference type="NCBI Taxonomy" id="292563"/>
    <lineage>
        <taxon>Bacteria</taxon>
        <taxon>Bacillati</taxon>
        <taxon>Cyanobacteriota</taxon>
        <taxon>Cyanophyceae</taxon>
        <taxon>Oscillatoriophycideae</taxon>
        <taxon>Chroococcales</taxon>
        <taxon>Geminocystaceae</taxon>
        <taxon>Cyanobacterium</taxon>
    </lineage>
</organism>
<gene>
    <name evidence="7" type="ordered locus">Cyast_0511</name>
</gene>
<protein>
    <submittedName>
        <fullName evidence="7">Periplasmic solute binding protein</fullName>
    </submittedName>
</protein>
<dbReference type="PANTHER" id="PTHR42953:SF1">
    <property type="entry name" value="METAL-BINDING PROTEIN HI_0362-RELATED"/>
    <property type="match status" value="1"/>
</dbReference>
<dbReference type="EMBL" id="CP003940">
    <property type="protein sequence ID" value="AFZ46490.1"/>
    <property type="molecule type" value="Genomic_DNA"/>
</dbReference>
<evidence type="ECO:0000256" key="5">
    <source>
        <dbReference type="RuleBase" id="RU003512"/>
    </source>
</evidence>
<feature type="chain" id="PRO_5003938859" evidence="6">
    <location>
        <begin position="23"/>
        <end position="306"/>
    </location>
</feature>
<evidence type="ECO:0000256" key="6">
    <source>
        <dbReference type="SAM" id="SignalP"/>
    </source>
</evidence>
<dbReference type="GO" id="GO:0030313">
    <property type="term" value="C:cell envelope"/>
    <property type="evidence" value="ECO:0007669"/>
    <property type="project" value="UniProtKB-SubCell"/>
</dbReference>
<dbReference type="Proteomes" id="UP000010483">
    <property type="component" value="Chromosome"/>
</dbReference>
<comment type="subcellular location">
    <subcellularLocation>
        <location evidence="1">Cell envelope</location>
    </subcellularLocation>
</comment>
<keyword evidence="8" id="KW-1185">Reference proteome</keyword>
<dbReference type="PRINTS" id="PR00691">
    <property type="entry name" value="ADHESINB"/>
</dbReference>
<dbReference type="HOGENOM" id="CLU_016838_1_1_3"/>
<dbReference type="PANTHER" id="PTHR42953">
    <property type="entry name" value="HIGH-AFFINITY ZINC UPTAKE SYSTEM PROTEIN ZNUA-RELATED"/>
    <property type="match status" value="1"/>
</dbReference>
<dbReference type="STRING" id="292563.Cyast_0511"/>
<sequence>MLKKIAQIKLIVITLFTISACGTTEVVNNTNDERLNVVSTTTIIANLAEEIGGEVINHRGILPRGTDPHVYEPVPQDNITLENADLIFYNGYDLEPNLIRLINSSGINAQTLAVGELVPALDFEEEGQMVPDPHVWGNVENVIIMVAGIRDKLIELQPEDEETFTQNAENLTQDLEELHGWIQEQIETIPPAQRLLITTHDAFQYYGVAYGLEIPGTLIGISTEEQPSAQTVRDLVETIRTTGVSSIFAETTINPTLIETVAQEAGIEVAPTELYSDSLGSENSPAGTYIGMMRVNTETIVNALSN</sequence>
<comment type="similarity">
    <text evidence="5">Belongs to the bacterial solute-binding protein 9 family.</text>
</comment>
<evidence type="ECO:0000313" key="8">
    <source>
        <dbReference type="Proteomes" id="UP000010483"/>
    </source>
</evidence>
<dbReference type="GO" id="GO:0007155">
    <property type="term" value="P:cell adhesion"/>
    <property type="evidence" value="ECO:0007669"/>
    <property type="project" value="InterPro"/>
</dbReference>
<evidence type="ECO:0000256" key="4">
    <source>
        <dbReference type="ARBA" id="ARBA00022729"/>
    </source>
</evidence>
<feature type="signal peptide" evidence="6">
    <location>
        <begin position="1"/>
        <end position="22"/>
    </location>
</feature>
<accession>K9YJA7</accession>
<evidence type="ECO:0000256" key="2">
    <source>
        <dbReference type="ARBA" id="ARBA00022448"/>
    </source>
</evidence>